<gene>
    <name evidence="2" type="ORF">A2567_01695</name>
</gene>
<name>A0A1F5CJW9_9BACT</name>
<evidence type="ECO:0000313" key="2">
    <source>
        <dbReference type="EMBL" id="OGD43152.1"/>
    </source>
</evidence>
<accession>A0A1F5CJW9</accession>
<evidence type="ECO:0008006" key="4">
    <source>
        <dbReference type="Google" id="ProtNLM"/>
    </source>
</evidence>
<evidence type="ECO:0000256" key="1">
    <source>
        <dbReference type="SAM" id="Phobius"/>
    </source>
</evidence>
<keyword evidence="1" id="KW-1133">Transmembrane helix</keyword>
<dbReference type="AlphaFoldDB" id="A0A1F5CJW9"/>
<sequence length="150" mass="16991">MKKSVFRSLAVLLFISSIGWLGLWFLGKQGAEIKVENSDFIVEADEFFNFGGATPKETLKLFIAALEKNDLILAVKYFIPENRETESEDLTKLYEIHLLGDLLKDLKSIKSGKGLDDGRYRFEVLDETGQAAAELELIKNQKGFWKIISL</sequence>
<comment type="caution">
    <text evidence="2">The sequence shown here is derived from an EMBL/GenBank/DDBJ whole genome shotgun (WGS) entry which is preliminary data.</text>
</comment>
<reference evidence="2 3" key="1">
    <citation type="journal article" date="2016" name="Nat. Commun.">
        <title>Thousands of microbial genomes shed light on interconnected biogeochemical processes in an aquifer system.</title>
        <authorList>
            <person name="Anantharaman K."/>
            <person name="Brown C.T."/>
            <person name="Hug L.A."/>
            <person name="Sharon I."/>
            <person name="Castelle C.J."/>
            <person name="Probst A.J."/>
            <person name="Thomas B.C."/>
            <person name="Singh A."/>
            <person name="Wilkins M.J."/>
            <person name="Karaoz U."/>
            <person name="Brodie E.L."/>
            <person name="Williams K.H."/>
            <person name="Hubbard S.S."/>
            <person name="Banfield J.F."/>
        </authorList>
    </citation>
    <scope>NUCLEOTIDE SEQUENCE [LARGE SCALE GENOMIC DNA]</scope>
</reference>
<evidence type="ECO:0000313" key="3">
    <source>
        <dbReference type="Proteomes" id="UP000178974"/>
    </source>
</evidence>
<feature type="transmembrane region" description="Helical" evidence="1">
    <location>
        <begin position="6"/>
        <end position="26"/>
    </location>
</feature>
<dbReference type="Proteomes" id="UP000178974">
    <property type="component" value="Unassembled WGS sequence"/>
</dbReference>
<organism evidence="2 3">
    <name type="scientific">Candidatus Azambacteria bacterium RIFOXYD1_FULL_42_11</name>
    <dbReference type="NCBI Taxonomy" id="1797310"/>
    <lineage>
        <taxon>Bacteria</taxon>
        <taxon>Candidatus Azamiibacteriota</taxon>
    </lineage>
</organism>
<keyword evidence="1" id="KW-0812">Transmembrane</keyword>
<proteinExistence type="predicted"/>
<dbReference type="EMBL" id="MEZA01000007">
    <property type="protein sequence ID" value="OGD43152.1"/>
    <property type="molecule type" value="Genomic_DNA"/>
</dbReference>
<protein>
    <recommendedName>
        <fullName evidence="4">DUF4878 domain-containing protein</fullName>
    </recommendedName>
</protein>
<keyword evidence="1" id="KW-0472">Membrane</keyword>